<keyword evidence="2" id="KW-1185">Reference proteome</keyword>
<comment type="caution">
    <text evidence="1">The sequence shown here is derived from an EMBL/GenBank/DDBJ whole genome shotgun (WGS) entry which is preliminary data.</text>
</comment>
<proteinExistence type="predicted"/>
<gene>
    <name evidence="1" type="ORF">H5410_057011</name>
</gene>
<dbReference type="AlphaFoldDB" id="A0A9J5WNF4"/>
<evidence type="ECO:0000313" key="2">
    <source>
        <dbReference type="Proteomes" id="UP000824120"/>
    </source>
</evidence>
<evidence type="ECO:0000313" key="1">
    <source>
        <dbReference type="EMBL" id="KAG5576877.1"/>
    </source>
</evidence>
<dbReference type="EMBL" id="JACXVP010000011">
    <property type="protein sequence ID" value="KAG5576877.1"/>
    <property type="molecule type" value="Genomic_DNA"/>
</dbReference>
<sequence>MLPHAVLQLPSQMMTCCQEADSIDSKIVKFNGPLSRCLRREWKRFPLNFHHLKETCRPILMMSNQFFTIFHVNVEKRDNHC</sequence>
<accession>A0A9J5WNF4</accession>
<name>A0A9J5WNF4_SOLCO</name>
<protein>
    <submittedName>
        <fullName evidence="1">Uncharacterized protein</fullName>
    </submittedName>
</protein>
<reference evidence="1 2" key="1">
    <citation type="submission" date="2020-09" db="EMBL/GenBank/DDBJ databases">
        <title>De no assembly of potato wild relative species, Solanum commersonii.</title>
        <authorList>
            <person name="Cho K."/>
        </authorList>
    </citation>
    <scope>NUCLEOTIDE SEQUENCE [LARGE SCALE GENOMIC DNA]</scope>
    <source>
        <strain evidence="1">LZ3.2</strain>
        <tissue evidence="1">Leaf</tissue>
    </source>
</reference>
<organism evidence="1 2">
    <name type="scientific">Solanum commersonii</name>
    <name type="common">Commerson's wild potato</name>
    <name type="synonym">Commerson's nightshade</name>
    <dbReference type="NCBI Taxonomy" id="4109"/>
    <lineage>
        <taxon>Eukaryota</taxon>
        <taxon>Viridiplantae</taxon>
        <taxon>Streptophyta</taxon>
        <taxon>Embryophyta</taxon>
        <taxon>Tracheophyta</taxon>
        <taxon>Spermatophyta</taxon>
        <taxon>Magnoliopsida</taxon>
        <taxon>eudicotyledons</taxon>
        <taxon>Gunneridae</taxon>
        <taxon>Pentapetalae</taxon>
        <taxon>asterids</taxon>
        <taxon>lamiids</taxon>
        <taxon>Solanales</taxon>
        <taxon>Solanaceae</taxon>
        <taxon>Solanoideae</taxon>
        <taxon>Solaneae</taxon>
        <taxon>Solanum</taxon>
    </lineage>
</organism>
<dbReference type="Proteomes" id="UP000824120">
    <property type="component" value="Chromosome 11"/>
</dbReference>